<dbReference type="PROSITE" id="PS50103">
    <property type="entry name" value="ZF_C3H1"/>
    <property type="match status" value="1"/>
</dbReference>
<dbReference type="RefSeq" id="XP_015594850.1">
    <property type="nucleotide sequence ID" value="XM_015739364.2"/>
</dbReference>
<reference evidence="12" key="1">
    <citation type="submission" date="2025-08" db="UniProtKB">
        <authorList>
            <consortium name="RefSeq"/>
        </authorList>
    </citation>
    <scope>IDENTIFICATION</scope>
</reference>
<dbReference type="GO" id="GO:0008270">
    <property type="term" value="F:zinc ion binding"/>
    <property type="evidence" value="ECO:0007669"/>
    <property type="project" value="UniProtKB-KW"/>
</dbReference>
<evidence type="ECO:0000256" key="9">
    <source>
        <dbReference type="PROSITE-ProRule" id="PRU00723"/>
    </source>
</evidence>
<keyword evidence="11" id="KW-1185">Reference proteome</keyword>
<evidence type="ECO:0000256" key="1">
    <source>
        <dbReference type="ARBA" id="ARBA00004335"/>
    </source>
</evidence>
<gene>
    <name evidence="12" type="primary">LOC107267523</name>
</gene>
<feature type="zinc finger region" description="C3H1-type" evidence="9">
    <location>
        <begin position="1"/>
        <end position="25"/>
    </location>
</feature>
<dbReference type="GeneID" id="107267523"/>
<dbReference type="InterPro" id="IPR036855">
    <property type="entry name" value="Znf_CCCH_sf"/>
</dbReference>
<dbReference type="Gene3D" id="4.10.1000.10">
    <property type="entry name" value="Zinc finger, CCCH-type"/>
    <property type="match status" value="1"/>
</dbReference>
<sequence>MVVCKYFQQGTCRFGQYCRFEHINNFGANTAARGKTHLDGKSIVLGVAEEVLAAERGGQWLLSCFGPFKEQPSIAGMEDLSPDEVRWEMYQAQLNGTADQMKLQFQQLCQEMKVKRDALKNPTPEIISMLEKIQKGHQGGFGSGTNAAAKPSNFSFATPQLSLANNTTPTGTATTSNPFGSQFGSNANPFANSFAPAAATQGTSIFGRSGNTNPAFNAKPTFGSAPVFGNTTFGKFTPQSSVFGGVAVTNSTSLFGQTQAQSNSFLRPQSQPTNSNVFGTTTSSTVFSGATSPGGSIFGGAAPIQTSTTSMFAAKPATSSIFGGSTTTFGAASAPAAFGSAPVFGSTPTFAKPFSASPLPPPTTANSMFGGSPTFGATPFGTAQAFSTVGAPTTSAPIFANATPFGTFSKAPTFAKPNTYGNFGVNSTNTPDSGTNLAASLPANSPFHTNSTQSMNPVDSPFAPAYSTPTSSVVVNPFSQRTQTISSPFSQNPFTPAASQSPFSKPFSSASASIIDDNVYSDDNQLTDDEKRFYMAEQFELGKIPLKPPTKDLR</sequence>
<dbReference type="PANTHER" id="PTHR46527">
    <property type="entry name" value="NUCLEOPORIN-LIKE PROTEIN 2"/>
    <property type="match status" value="1"/>
</dbReference>
<evidence type="ECO:0000256" key="8">
    <source>
        <dbReference type="ARBA" id="ARBA00042384"/>
    </source>
</evidence>
<evidence type="ECO:0000256" key="2">
    <source>
        <dbReference type="ARBA" id="ARBA00022723"/>
    </source>
</evidence>
<evidence type="ECO:0000256" key="5">
    <source>
        <dbReference type="ARBA" id="ARBA00023242"/>
    </source>
</evidence>
<dbReference type="InterPro" id="IPR000571">
    <property type="entry name" value="Znf_CCCH"/>
</dbReference>
<keyword evidence="5" id="KW-0539">Nucleus</keyword>
<keyword evidence="3 9" id="KW-0863">Zinc-finger</keyword>
<comment type="subcellular location">
    <subcellularLocation>
        <location evidence="1">Nucleus membrane</location>
        <topology evidence="1">Peripheral membrane protein</topology>
        <orientation evidence="1">Cytoplasmic side</orientation>
    </subcellularLocation>
</comment>
<dbReference type="GO" id="GO:0031965">
    <property type="term" value="C:nuclear membrane"/>
    <property type="evidence" value="ECO:0007669"/>
    <property type="project" value="UniProtKB-SubCell"/>
</dbReference>
<dbReference type="KEGG" id="ccin:107267523"/>
<keyword evidence="4 9" id="KW-0862">Zinc</keyword>
<dbReference type="Proteomes" id="UP000694920">
    <property type="component" value="Unplaced"/>
</dbReference>
<comment type="function">
    <text evidence="6">Required for the export of mRNAs containing poly(A) tails from the nucleus into the cytoplasm.</text>
</comment>
<keyword evidence="2 9" id="KW-0479">Metal-binding</keyword>
<evidence type="ECO:0000313" key="12">
    <source>
        <dbReference type="RefSeq" id="XP_015594850.1"/>
    </source>
</evidence>
<accession>A0AAJ7BUN3</accession>
<evidence type="ECO:0000256" key="3">
    <source>
        <dbReference type="ARBA" id="ARBA00022771"/>
    </source>
</evidence>
<dbReference type="PANTHER" id="PTHR46527:SF1">
    <property type="entry name" value="NUCLEOPORIN NUP42"/>
    <property type="match status" value="1"/>
</dbReference>
<organism evidence="11 12">
    <name type="scientific">Cephus cinctus</name>
    <name type="common">Wheat stem sawfly</name>
    <dbReference type="NCBI Taxonomy" id="211228"/>
    <lineage>
        <taxon>Eukaryota</taxon>
        <taxon>Metazoa</taxon>
        <taxon>Ecdysozoa</taxon>
        <taxon>Arthropoda</taxon>
        <taxon>Hexapoda</taxon>
        <taxon>Insecta</taxon>
        <taxon>Pterygota</taxon>
        <taxon>Neoptera</taxon>
        <taxon>Endopterygota</taxon>
        <taxon>Hymenoptera</taxon>
        <taxon>Cephoidea</taxon>
        <taxon>Cephidae</taxon>
        <taxon>Cephus</taxon>
    </lineage>
</organism>
<dbReference type="SUPFAM" id="SSF90229">
    <property type="entry name" value="CCCH zinc finger"/>
    <property type="match status" value="1"/>
</dbReference>
<evidence type="ECO:0000313" key="11">
    <source>
        <dbReference type="Proteomes" id="UP000694920"/>
    </source>
</evidence>
<name>A0AAJ7BUN3_CEPCN</name>
<feature type="domain" description="C3H1-type" evidence="10">
    <location>
        <begin position="1"/>
        <end position="25"/>
    </location>
</feature>
<dbReference type="Pfam" id="PF18044">
    <property type="entry name" value="zf-CCCH_4"/>
    <property type="match status" value="1"/>
</dbReference>
<dbReference type="InterPro" id="IPR041367">
    <property type="entry name" value="Znf-CCCH_4"/>
</dbReference>
<dbReference type="InterPro" id="IPR051767">
    <property type="entry name" value="Nucleoporin_NUP42"/>
</dbReference>
<evidence type="ECO:0000256" key="6">
    <source>
        <dbReference type="ARBA" id="ARBA00037262"/>
    </source>
</evidence>
<evidence type="ECO:0000256" key="7">
    <source>
        <dbReference type="ARBA" id="ARBA00039886"/>
    </source>
</evidence>
<protein>
    <recommendedName>
        <fullName evidence="7">Nucleoporin NUP42</fullName>
    </recommendedName>
    <alternativeName>
        <fullName evidence="8">Nucleoporin-like protein 2</fullName>
    </alternativeName>
</protein>
<dbReference type="AlphaFoldDB" id="A0AAJ7BUN3"/>
<proteinExistence type="predicted"/>
<evidence type="ECO:0000256" key="4">
    <source>
        <dbReference type="ARBA" id="ARBA00022833"/>
    </source>
</evidence>
<evidence type="ECO:0000259" key="10">
    <source>
        <dbReference type="PROSITE" id="PS50103"/>
    </source>
</evidence>